<evidence type="ECO:0000313" key="1">
    <source>
        <dbReference type="EMBL" id="EKE72193.1"/>
    </source>
</evidence>
<keyword evidence="2" id="KW-1185">Reference proteome</keyword>
<protein>
    <recommendedName>
        <fullName evidence="3">Multidrug DMT transporter permease</fullName>
    </recommendedName>
</protein>
<dbReference type="Proteomes" id="UP000006755">
    <property type="component" value="Unassembled WGS sequence"/>
</dbReference>
<dbReference type="Pfam" id="PF07130">
    <property type="entry name" value="YebG"/>
    <property type="match status" value="1"/>
</dbReference>
<gene>
    <name evidence="1" type="ORF">B3C1_11494</name>
</gene>
<dbReference type="Gene3D" id="1.10.10.710">
    <property type="entry name" value="PSPTO_1197 like"/>
    <property type="match status" value="1"/>
</dbReference>
<evidence type="ECO:0008006" key="3">
    <source>
        <dbReference type="Google" id="ProtNLM"/>
    </source>
</evidence>
<reference evidence="1 2" key="1">
    <citation type="journal article" date="2012" name="J. Bacteriol.">
        <title>Genome Sequence of Gallaecimonas xiamenensis Type Strain 3-C-1.</title>
        <authorList>
            <person name="Lai Q."/>
            <person name="Wang L."/>
            <person name="Wang W."/>
            <person name="Shao Z."/>
        </authorList>
    </citation>
    <scope>NUCLEOTIDE SEQUENCE [LARGE SCALE GENOMIC DNA]</scope>
    <source>
        <strain evidence="1 2">3-C-1</strain>
    </source>
</reference>
<sequence>MTFTSKQEADAYDKLLDSAEALATLLEQAPVNLDEEAREQLGLFLATEKDALMAALKGKATAPKAPKAKKET</sequence>
<evidence type="ECO:0000313" key="2">
    <source>
        <dbReference type="Proteomes" id="UP000006755"/>
    </source>
</evidence>
<accession>K2JAR8</accession>
<dbReference type="InterPro" id="IPR038627">
    <property type="entry name" value="YebG-like_sf"/>
</dbReference>
<dbReference type="eggNOG" id="COG3141">
    <property type="taxonomic scope" value="Bacteria"/>
</dbReference>
<dbReference type="InterPro" id="IPR009813">
    <property type="entry name" value="Uncharacterised_YebG"/>
</dbReference>
<comment type="caution">
    <text evidence="1">The sequence shown here is derived from an EMBL/GenBank/DDBJ whole genome shotgun (WGS) entry which is preliminary data.</text>
</comment>
<organism evidence="1 2">
    <name type="scientific">Gallaecimonas xiamenensis 3-C-1</name>
    <dbReference type="NCBI Taxonomy" id="745411"/>
    <lineage>
        <taxon>Bacteria</taxon>
        <taxon>Pseudomonadati</taxon>
        <taxon>Pseudomonadota</taxon>
        <taxon>Gammaproteobacteria</taxon>
        <taxon>Enterobacterales</taxon>
        <taxon>Gallaecimonadaceae</taxon>
        <taxon>Gallaecimonas</taxon>
    </lineage>
</organism>
<proteinExistence type="predicted"/>
<dbReference type="STRING" id="745411.B3C1_11494"/>
<name>K2JAR8_9GAMM</name>
<dbReference type="AlphaFoldDB" id="K2JAR8"/>
<dbReference type="EMBL" id="AMRI01000015">
    <property type="protein sequence ID" value="EKE72193.1"/>
    <property type="molecule type" value="Genomic_DNA"/>
</dbReference>